<dbReference type="Pfam" id="PF01053">
    <property type="entry name" value="Cys_Met_Meta_PP"/>
    <property type="match status" value="1"/>
</dbReference>
<dbReference type="PANTHER" id="PTHR43500:SF1">
    <property type="entry name" value="CYSTATHIONINE BETA-LYASE-RELATED"/>
    <property type="match status" value="1"/>
</dbReference>
<dbReference type="PROSITE" id="PS00868">
    <property type="entry name" value="CYS_MET_METAB_PP"/>
    <property type="match status" value="1"/>
</dbReference>
<comment type="similarity">
    <text evidence="2 9">Belongs to the trans-sulfuration enzymes family.</text>
</comment>
<dbReference type="InterPro" id="IPR015424">
    <property type="entry name" value="PyrdxlP-dep_Trfase"/>
</dbReference>
<organism evidence="10 11">
    <name type="scientific">Paraburkholderia piptadeniae</name>
    <dbReference type="NCBI Taxonomy" id="1701573"/>
    <lineage>
        <taxon>Bacteria</taxon>
        <taxon>Pseudomonadati</taxon>
        <taxon>Pseudomonadota</taxon>
        <taxon>Betaproteobacteria</taxon>
        <taxon>Burkholderiales</taxon>
        <taxon>Burkholderiaceae</taxon>
        <taxon>Paraburkholderia</taxon>
    </lineage>
</organism>
<dbReference type="OrthoDB" id="9805807at2"/>
<evidence type="ECO:0000256" key="2">
    <source>
        <dbReference type="ARBA" id="ARBA00009077"/>
    </source>
</evidence>
<dbReference type="GO" id="GO:0030170">
    <property type="term" value="F:pyridoxal phosphate binding"/>
    <property type="evidence" value="ECO:0007669"/>
    <property type="project" value="InterPro"/>
</dbReference>
<dbReference type="PANTHER" id="PTHR43500">
    <property type="entry name" value="CYSTATHIONINE BETA-LYASE-RELATED"/>
    <property type="match status" value="1"/>
</dbReference>
<dbReference type="Proteomes" id="UP000195569">
    <property type="component" value="Unassembled WGS sequence"/>
</dbReference>
<keyword evidence="11" id="KW-1185">Reference proteome</keyword>
<dbReference type="GO" id="GO:0019346">
    <property type="term" value="P:transsulfuration"/>
    <property type="evidence" value="ECO:0007669"/>
    <property type="project" value="InterPro"/>
</dbReference>
<dbReference type="PIRSF" id="PIRSF001434">
    <property type="entry name" value="CGS"/>
    <property type="match status" value="1"/>
</dbReference>
<dbReference type="EC" id="4.4.1.8" evidence="10"/>
<evidence type="ECO:0000256" key="1">
    <source>
        <dbReference type="ARBA" id="ARBA00001933"/>
    </source>
</evidence>
<name>A0A1N7RVE0_9BURK</name>
<evidence type="ECO:0000256" key="3">
    <source>
        <dbReference type="ARBA" id="ARBA00022898"/>
    </source>
</evidence>
<evidence type="ECO:0000256" key="4">
    <source>
        <dbReference type="ARBA" id="ARBA00023239"/>
    </source>
</evidence>
<dbReference type="RefSeq" id="WP_087733875.1">
    <property type="nucleotide sequence ID" value="NZ_CYGY02000021.1"/>
</dbReference>
<reference evidence="10" key="1">
    <citation type="submission" date="2016-12" db="EMBL/GenBank/DDBJ databases">
        <authorList>
            <person name="Moulin L."/>
        </authorList>
    </citation>
    <scope>NUCLEOTIDE SEQUENCE [LARGE SCALE GENOMIC DNA]</scope>
    <source>
        <strain evidence="10">STM 7183</strain>
    </source>
</reference>
<dbReference type="GO" id="GO:0019450">
    <property type="term" value="P:L-cysteine catabolic process to pyruvate"/>
    <property type="evidence" value="ECO:0007669"/>
    <property type="project" value="TreeGrafter"/>
</dbReference>
<proteinExistence type="inferred from homology"/>
<evidence type="ECO:0000256" key="8">
    <source>
        <dbReference type="PIRSR" id="PIRSR001434-2"/>
    </source>
</evidence>
<dbReference type="InterPro" id="IPR015421">
    <property type="entry name" value="PyrdxlP-dep_Trfase_major"/>
</dbReference>
<comment type="pathway">
    <text evidence="5">Amino-acid biosynthesis; L-methionine biosynthesis via de novo pathway; L-homocysteine from L-cystathionine: step 1/1.</text>
</comment>
<comment type="catalytic activity">
    <reaction evidence="6">
        <text>L,L-cystathionine + H2O = L-homocysteine + pyruvate + NH4(+)</text>
        <dbReference type="Rhea" id="RHEA:13965"/>
        <dbReference type="ChEBI" id="CHEBI:15361"/>
        <dbReference type="ChEBI" id="CHEBI:15377"/>
        <dbReference type="ChEBI" id="CHEBI:28938"/>
        <dbReference type="ChEBI" id="CHEBI:58161"/>
        <dbReference type="ChEBI" id="CHEBI:58199"/>
    </reaction>
</comment>
<evidence type="ECO:0000256" key="6">
    <source>
        <dbReference type="ARBA" id="ARBA00047517"/>
    </source>
</evidence>
<comment type="caution">
    <text evidence="10">The sequence shown here is derived from an EMBL/GenBank/DDBJ whole genome shotgun (WGS) entry which is preliminary data.</text>
</comment>
<evidence type="ECO:0000313" key="11">
    <source>
        <dbReference type="Proteomes" id="UP000195569"/>
    </source>
</evidence>
<dbReference type="GO" id="GO:0047804">
    <property type="term" value="F:cysteine-S-conjugate beta-lyase activity"/>
    <property type="evidence" value="ECO:0007669"/>
    <property type="project" value="UniProtKB-EC"/>
</dbReference>
<comment type="catalytic activity">
    <reaction evidence="7">
        <text>an S-substituted L-cysteine + H2O = a thiol + pyruvate + NH4(+)</text>
        <dbReference type="Rhea" id="RHEA:18121"/>
        <dbReference type="ChEBI" id="CHEBI:15361"/>
        <dbReference type="ChEBI" id="CHEBI:15377"/>
        <dbReference type="ChEBI" id="CHEBI:28938"/>
        <dbReference type="ChEBI" id="CHEBI:29256"/>
        <dbReference type="ChEBI" id="CHEBI:58717"/>
        <dbReference type="EC" id="4.4.1.13"/>
    </reaction>
</comment>
<evidence type="ECO:0000256" key="7">
    <source>
        <dbReference type="ARBA" id="ARBA00047625"/>
    </source>
</evidence>
<dbReference type="FunFam" id="3.40.640.10:FF:000046">
    <property type="entry name" value="Cystathionine gamma-lyase"/>
    <property type="match status" value="1"/>
</dbReference>
<dbReference type="Gene3D" id="3.40.640.10">
    <property type="entry name" value="Type I PLP-dependent aspartate aminotransferase-like (Major domain)"/>
    <property type="match status" value="1"/>
</dbReference>
<comment type="cofactor">
    <cofactor evidence="1 9">
        <name>pyridoxal 5'-phosphate</name>
        <dbReference type="ChEBI" id="CHEBI:597326"/>
    </cofactor>
</comment>
<dbReference type="NCBIfam" id="TIGR01324">
    <property type="entry name" value="cysta_beta_ly_B"/>
    <property type="match status" value="1"/>
</dbReference>
<protein>
    <submittedName>
        <fullName evidence="10">Cystathionine beta-lyase</fullName>
        <ecNumber evidence="10">4.4.1.8</ecNumber>
    </submittedName>
</protein>
<dbReference type="AlphaFoldDB" id="A0A1N7RVE0"/>
<dbReference type="Gene3D" id="3.90.1150.10">
    <property type="entry name" value="Aspartate Aminotransferase, domain 1"/>
    <property type="match status" value="1"/>
</dbReference>
<sequence>MKRDAEQFGMETQLTRLGRDPQDQYGFVNTPVYRGSTVIFKTVDDLENSRARFAYGTLGTPTIESLESAWSAIAGAAGTVISPSGLGAVGLALLTTLKSGDHLLMPDSVYRPTRVFCADLLAKFGVEIEYYNPEIAAGIEQLIRANTSTIFLESPGSQSFEIQDVPAITRIAKARGLKTIIDNTWATPIFFRAHDHGCDLSIEAGTKYLGGHSDLLMGLVSANTETWPELRKTYDSLAMLPGAEDCFLALRGLRTMHLRLEAAQHRGIEIASWLAQQPEVMQVLHPALPSCPGHELWKRDFNGSTGLFSMILKPQFDKPAVAAMLDNMAIFGMGYSWGGFESLIIPFDCSEYRTVTRWEPGGLALRLQIGLEDTEDLKRDLRAGLDRLVNDVRARHPEFAPVSCGQVVY</sequence>
<dbReference type="InterPro" id="IPR000277">
    <property type="entry name" value="Cys/Met-Metab_PyrdxlP-dep_enz"/>
</dbReference>
<feature type="modified residue" description="N6-(pyridoxal phosphate)lysine" evidence="8">
    <location>
        <position position="207"/>
    </location>
</feature>
<accession>A0A1N7RVE0</accession>
<dbReference type="InterPro" id="IPR054542">
    <property type="entry name" value="Cys_met_metab_PP"/>
</dbReference>
<dbReference type="EMBL" id="CYGY02000021">
    <property type="protein sequence ID" value="SIT39075.1"/>
    <property type="molecule type" value="Genomic_DNA"/>
</dbReference>
<evidence type="ECO:0000313" key="10">
    <source>
        <dbReference type="EMBL" id="SIT39075.1"/>
    </source>
</evidence>
<gene>
    <name evidence="10" type="primary">metC</name>
    <name evidence="10" type="ORF">BN2476_210029</name>
</gene>
<dbReference type="InterPro" id="IPR006233">
    <property type="entry name" value="Cys_b_lyase_bac"/>
</dbReference>
<evidence type="ECO:0000256" key="9">
    <source>
        <dbReference type="RuleBase" id="RU362118"/>
    </source>
</evidence>
<dbReference type="SUPFAM" id="SSF53383">
    <property type="entry name" value="PLP-dependent transferases"/>
    <property type="match status" value="1"/>
</dbReference>
<dbReference type="InterPro" id="IPR015422">
    <property type="entry name" value="PyrdxlP-dep_Trfase_small"/>
</dbReference>
<keyword evidence="3 8" id="KW-0663">Pyridoxal phosphate</keyword>
<evidence type="ECO:0000256" key="5">
    <source>
        <dbReference type="ARBA" id="ARBA00046315"/>
    </source>
</evidence>
<keyword evidence="4 10" id="KW-0456">Lyase</keyword>